<keyword evidence="2 10" id="KW-0813">Transport</keyword>
<keyword evidence="4 10" id="KW-0812">Transmembrane</keyword>
<name>A0A1G7J107_9SPHI</name>
<dbReference type="PANTHER" id="PTHR30069:SF29">
    <property type="entry name" value="HEMOGLOBIN AND HEMOGLOBIN-HAPTOGLOBIN-BINDING PROTEIN 1-RELATED"/>
    <property type="match status" value="1"/>
</dbReference>
<organism evidence="15 16">
    <name type="scientific">Mucilaginibacter pineti</name>
    <dbReference type="NCBI Taxonomy" id="1391627"/>
    <lineage>
        <taxon>Bacteria</taxon>
        <taxon>Pseudomonadati</taxon>
        <taxon>Bacteroidota</taxon>
        <taxon>Sphingobacteriia</taxon>
        <taxon>Sphingobacteriales</taxon>
        <taxon>Sphingobacteriaceae</taxon>
        <taxon>Mucilaginibacter</taxon>
    </lineage>
</organism>
<dbReference type="InterPro" id="IPR037066">
    <property type="entry name" value="Plug_dom_sf"/>
</dbReference>
<sequence>MKKTLLSFIAISTTLILSSSLLKAQETDTSKRVFKLGQVNILGTKDSLRANKLNSATINRYNRLTVSNALNLLPGVFMTAVGPRNESAVSVRGFDVRSVPIYLDGVPLYVPYDGYVDLARFNTFNLSEIQVAKGYSSVLYGPNAEGGAINLISRKPVKPFELSAVAGYLSGGYRLNTNIGSNLGKFYYEVSASQLKRNYYPLSSKFTPTKNEDGGHRDNSYNNDVAVSGKVGFTPTASQEYAVGYSYQHGTKGTPVYAGDDAANSLFKSPRYWKWPNWDTQSIYLLSNNRINSTNSIKTRWYYDQFKNNLASYDNALYNTQTKPYAFTSIYNDYTLGSSVIFENTSIKDNSFSLAGHFKQDVHREHNVGEPVRRDADNNFTVGAEDTYHFTSAFKFNAGLSYMNRKSVDAQQYTNGAITNLPANSNSAWNLQGLLQYDLDSTNAVTLSVARKTRFATIKDRYSYKFGTAIPNPNLKAEDALNYDLSYHTSIAGKLSLQASLFYSKINNSIQTVNNVAVDPVTHANQAQVQNVGKAEYYGAEFSAGYAILAQLRVDANYTYLKRKNISSPNIFLTDVPQNKVFGSVQYSPINKLYILASEEYNSKRYSTSYGTVSGAFYLSNVKAHLTLVKGFAIEGGVNNLFDRNYTLVEGFPEEGRNYFANVIFSY</sequence>
<dbReference type="STRING" id="1391627.SAMN05216464_11415"/>
<feature type="domain" description="TonB-dependent receptor plug" evidence="14">
    <location>
        <begin position="53"/>
        <end position="148"/>
    </location>
</feature>
<keyword evidence="16" id="KW-1185">Reference proteome</keyword>
<reference evidence="15 16" key="1">
    <citation type="submission" date="2016-10" db="EMBL/GenBank/DDBJ databases">
        <authorList>
            <person name="de Groot N.N."/>
        </authorList>
    </citation>
    <scope>NUCLEOTIDE SEQUENCE [LARGE SCALE GENOMIC DNA]</scope>
    <source>
        <strain evidence="15 16">47C3B</strain>
    </source>
</reference>
<proteinExistence type="inferred from homology"/>
<dbReference type="PANTHER" id="PTHR30069">
    <property type="entry name" value="TONB-DEPENDENT OUTER MEMBRANE RECEPTOR"/>
    <property type="match status" value="1"/>
</dbReference>
<evidence type="ECO:0000256" key="5">
    <source>
        <dbReference type="ARBA" id="ARBA00022729"/>
    </source>
</evidence>
<keyword evidence="8" id="KW-0675">Receptor</keyword>
<evidence type="ECO:0000313" key="15">
    <source>
        <dbReference type="EMBL" id="SDF18556.1"/>
    </source>
</evidence>
<dbReference type="RefSeq" id="WP_091153481.1">
    <property type="nucleotide sequence ID" value="NZ_FNAI01000014.1"/>
</dbReference>
<keyword evidence="5 12" id="KW-0732">Signal</keyword>
<evidence type="ECO:0000313" key="16">
    <source>
        <dbReference type="Proteomes" id="UP000199072"/>
    </source>
</evidence>
<evidence type="ECO:0000256" key="1">
    <source>
        <dbReference type="ARBA" id="ARBA00004571"/>
    </source>
</evidence>
<accession>A0A1G7J107</accession>
<feature type="chain" id="PRO_5011568803" evidence="12">
    <location>
        <begin position="25"/>
        <end position="667"/>
    </location>
</feature>
<dbReference type="Pfam" id="PF00593">
    <property type="entry name" value="TonB_dep_Rec_b-barrel"/>
    <property type="match status" value="1"/>
</dbReference>
<dbReference type="SUPFAM" id="SSF56935">
    <property type="entry name" value="Porins"/>
    <property type="match status" value="1"/>
</dbReference>
<dbReference type="InterPro" id="IPR036942">
    <property type="entry name" value="Beta-barrel_TonB_sf"/>
</dbReference>
<evidence type="ECO:0000256" key="7">
    <source>
        <dbReference type="ARBA" id="ARBA00023136"/>
    </source>
</evidence>
<dbReference type="Gene3D" id="2.170.130.10">
    <property type="entry name" value="TonB-dependent receptor, plug domain"/>
    <property type="match status" value="1"/>
</dbReference>
<feature type="domain" description="TonB-dependent receptor-like beta-barrel" evidence="13">
    <location>
        <begin position="220"/>
        <end position="641"/>
    </location>
</feature>
<dbReference type="AlphaFoldDB" id="A0A1G7J107"/>
<evidence type="ECO:0000256" key="6">
    <source>
        <dbReference type="ARBA" id="ARBA00023077"/>
    </source>
</evidence>
<evidence type="ECO:0000256" key="8">
    <source>
        <dbReference type="ARBA" id="ARBA00023170"/>
    </source>
</evidence>
<keyword evidence="3 10" id="KW-1134">Transmembrane beta strand</keyword>
<dbReference type="InterPro" id="IPR000531">
    <property type="entry name" value="Beta-barrel_TonB"/>
</dbReference>
<dbReference type="Pfam" id="PF07715">
    <property type="entry name" value="Plug"/>
    <property type="match status" value="1"/>
</dbReference>
<evidence type="ECO:0000256" key="9">
    <source>
        <dbReference type="ARBA" id="ARBA00023237"/>
    </source>
</evidence>
<dbReference type="PROSITE" id="PS52016">
    <property type="entry name" value="TONB_DEPENDENT_REC_3"/>
    <property type="match status" value="1"/>
</dbReference>
<feature type="signal peptide" evidence="12">
    <location>
        <begin position="1"/>
        <end position="24"/>
    </location>
</feature>
<keyword evidence="6 11" id="KW-0798">TonB box</keyword>
<evidence type="ECO:0000259" key="14">
    <source>
        <dbReference type="Pfam" id="PF07715"/>
    </source>
</evidence>
<keyword evidence="7 10" id="KW-0472">Membrane</keyword>
<protein>
    <submittedName>
        <fullName evidence="15">Iron complex outermembrane recepter protein</fullName>
    </submittedName>
</protein>
<dbReference type="GO" id="GO:0015344">
    <property type="term" value="F:siderophore uptake transmembrane transporter activity"/>
    <property type="evidence" value="ECO:0007669"/>
    <property type="project" value="TreeGrafter"/>
</dbReference>
<dbReference type="InterPro" id="IPR012910">
    <property type="entry name" value="Plug_dom"/>
</dbReference>
<evidence type="ECO:0000256" key="11">
    <source>
        <dbReference type="RuleBase" id="RU003357"/>
    </source>
</evidence>
<evidence type="ECO:0000256" key="2">
    <source>
        <dbReference type="ARBA" id="ARBA00022448"/>
    </source>
</evidence>
<dbReference type="InterPro" id="IPR039426">
    <property type="entry name" value="TonB-dep_rcpt-like"/>
</dbReference>
<dbReference type="EMBL" id="FNAI01000014">
    <property type="protein sequence ID" value="SDF18556.1"/>
    <property type="molecule type" value="Genomic_DNA"/>
</dbReference>
<comment type="similarity">
    <text evidence="10 11">Belongs to the TonB-dependent receptor family.</text>
</comment>
<evidence type="ECO:0000256" key="4">
    <source>
        <dbReference type="ARBA" id="ARBA00022692"/>
    </source>
</evidence>
<keyword evidence="9 10" id="KW-0998">Cell outer membrane</keyword>
<dbReference type="GO" id="GO:0009279">
    <property type="term" value="C:cell outer membrane"/>
    <property type="evidence" value="ECO:0007669"/>
    <property type="project" value="UniProtKB-SubCell"/>
</dbReference>
<gene>
    <name evidence="15" type="ORF">SAMN05216464_11415</name>
</gene>
<dbReference type="Proteomes" id="UP000199072">
    <property type="component" value="Unassembled WGS sequence"/>
</dbReference>
<evidence type="ECO:0000256" key="3">
    <source>
        <dbReference type="ARBA" id="ARBA00022452"/>
    </source>
</evidence>
<evidence type="ECO:0000259" key="13">
    <source>
        <dbReference type="Pfam" id="PF00593"/>
    </source>
</evidence>
<evidence type="ECO:0000256" key="12">
    <source>
        <dbReference type="SAM" id="SignalP"/>
    </source>
</evidence>
<evidence type="ECO:0000256" key="10">
    <source>
        <dbReference type="PROSITE-ProRule" id="PRU01360"/>
    </source>
</evidence>
<dbReference type="GO" id="GO:0044718">
    <property type="term" value="P:siderophore transmembrane transport"/>
    <property type="evidence" value="ECO:0007669"/>
    <property type="project" value="TreeGrafter"/>
</dbReference>
<dbReference type="OrthoDB" id="9758472at2"/>
<comment type="subcellular location">
    <subcellularLocation>
        <location evidence="1 10">Cell outer membrane</location>
        <topology evidence="1 10">Multi-pass membrane protein</topology>
    </subcellularLocation>
</comment>
<dbReference type="Gene3D" id="2.40.170.20">
    <property type="entry name" value="TonB-dependent receptor, beta-barrel domain"/>
    <property type="match status" value="1"/>
</dbReference>